<evidence type="ECO:0000313" key="2">
    <source>
        <dbReference type="Proteomes" id="UP000070405"/>
    </source>
</evidence>
<gene>
    <name evidence="1" type="ORF">AKJ47_03305</name>
</gene>
<organism evidence="1 2">
    <name type="scientific">candidate division MSBL1 archaeon SCGC-AAA261G05</name>
    <dbReference type="NCBI Taxonomy" id="1698276"/>
    <lineage>
        <taxon>Archaea</taxon>
        <taxon>Methanobacteriati</taxon>
        <taxon>Methanobacteriota</taxon>
        <taxon>candidate division MSBL1</taxon>
    </lineage>
</organism>
<evidence type="ECO:0008006" key="3">
    <source>
        <dbReference type="Google" id="ProtNLM"/>
    </source>
</evidence>
<keyword evidence="2" id="KW-1185">Reference proteome</keyword>
<dbReference type="EMBL" id="LHYA01000067">
    <property type="protein sequence ID" value="KXB02639.1"/>
    <property type="molecule type" value="Genomic_DNA"/>
</dbReference>
<reference evidence="1 2" key="1">
    <citation type="journal article" date="2016" name="Sci. Rep.">
        <title>Metabolic traits of an uncultured archaeal lineage -MSBL1- from brine pools of the Red Sea.</title>
        <authorList>
            <person name="Mwirichia R."/>
            <person name="Alam I."/>
            <person name="Rashid M."/>
            <person name="Vinu M."/>
            <person name="Ba-Alawi W."/>
            <person name="Anthony Kamau A."/>
            <person name="Kamanda Ngugi D."/>
            <person name="Goker M."/>
            <person name="Klenk H.P."/>
            <person name="Bajic V."/>
            <person name="Stingl U."/>
        </authorList>
    </citation>
    <scope>NUCLEOTIDE SEQUENCE [LARGE SCALE GENOMIC DNA]</scope>
    <source>
        <strain evidence="1">SCGC-AAA261G05</strain>
    </source>
</reference>
<sequence length="230" mass="26335">MGELFIITWIFFDGGSRDWVRKWISSIGEYSCAEWFERVENALIEAVGNSCEFIDGMFQADEMEIHSFGEKPLIFGVKRTDGKVFETPLQGGSALEFKSALKRVGEELGPITGLDTDGHPSYPWATEQLGIIHRPVNRSEEGFVNELGIHSNGVENLWSHDRGWIERARGYSSMKTLKRAVKAHQAYQNRVKNSPVPVWAFLEILIINQNRTYFLFILHHTFFIEAPRRA</sequence>
<dbReference type="Proteomes" id="UP000070405">
    <property type="component" value="Unassembled WGS sequence"/>
</dbReference>
<evidence type="ECO:0000313" key="1">
    <source>
        <dbReference type="EMBL" id="KXB02639.1"/>
    </source>
</evidence>
<name>A0A133V873_9EURY</name>
<accession>A0A133V873</accession>
<protein>
    <recommendedName>
        <fullName evidence="3">ISXO2-like transposase domain-containing protein</fullName>
    </recommendedName>
</protein>
<proteinExistence type="predicted"/>
<comment type="caution">
    <text evidence="1">The sequence shown here is derived from an EMBL/GenBank/DDBJ whole genome shotgun (WGS) entry which is preliminary data.</text>
</comment>
<dbReference type="AlphaFoldDB" id="A0A133V873"/>